<dbReference type="GO" id="GO:0017057">
    <property type="term" value="F:6-phosphogluconolactonase activity"/>
    <property type="evidence" value="ECO:0007669"/>
    <property type="project" value="UniProtKB-EC"/>
</dbReference>
<evidence type="ECO:0000256" key="3">
    <source>
        <dbReference type="ARBA" id="ARBA00004961"/>
    </source>
</evidence>
<dbReference type="InterPro" id="IPR037171">
    <property type="entry name" value="NagB/RpiA_transferase-like"/>
</dbReference>
<dbReference type="EMBL" id="CAKXZT010000131">
    <property type="protein sequence ID" value="CAH2402799.1"/>
    <property type="molecule type" value="Genomic_DNA"/>
</dbReference>
<dbReference type="EC" id="3.1.1.31" evidence="5 7"/>
<dbReference type="NCBIfam" id="TIGR01198">
    <property type="entry name" value="pgl"/>
    <property type="match status" value="1"/>
</dbReference>
<evidence type="ECO:0000256" key="1">
    <source>
        <dbReference type="ARBA" id="ARBA00000832"/>
    </source>
</evidence>
<comment type="caution">
    <text evidence="9">The sequence shown here is derived from an EMBL/GenBank/DDBJ whole genome shotgun (WGS) entry which is preliminary data.</text>
</comment>
<gene>
    <name evidence="7 9" type="primary">pgl</name>
    <name evidence="9" type="ORF">MES5069_360006</name>
</gene>
<sequence length="239" mass="25586">MAREQLSSAAYSWHAFAERQDLAAALAGHVAGRLTDAIAERGTALLAVSGGTTPAKFFASLSSIPIAWNKVTVTLVDERCVPVSSPRSNAGLVAANLLQNAAATARFVPLYQEAESIGDMWEAADSRMLRSLPWPLDVVVLGMGTDGHTASFFPDADNLEKLLDPSSERVVFPVHAASAGEPRLTLSLARIVRAGFLALHIEGEDKRKAFESAMASQPRKPIRAVLDAAERPVEVFWAP</sequence>
<keyword evidence="10" id="KW-1185">Reference proteome</keyword>
<dbReference type="Pfam" id="PF01182">
    <property type="entry name" value="Glucosamine_iso"/>
    <property type="match status" value="1"/>
</dbReference>
<evidence type="ECO:0000256" key="7">
    <source>
        <dbReference type="RuleBase" id="RU365095"/>
    </source>
</evidence>
<organism evidence="9 10">
    <name type="scientific">Mesorhizobium escarrei</name>
    <dbReference type="NCBI Taxonomy" id="666018"/>
    <lineage>
        <taxon>Bacteria</taxon>
        <taxon>Pseudomonadati</taxon>
        <taxon>Pseudomonadota</taxon>
        <taxon>Alphaproteobacteria</taxon>
        <taxon>Hyphomicrobiales</taxon>
        <taxon>Phyllobacteriaceae</taxon>
        <taxon>Mesorhizobium</taxon>
    </lineage>
</organism>
<accession>A0ABN8JXU6</accession>
<reference evidence="9 10" key="1">
    <citation type="submission" date="2022-03" db="EMBL/GenBank/DDBJ databases">
        <authorList>
            <person name="Brunel B."/>
        </authorList>
    </citation>
    <scope>NUCLEOTIDE SEQUENCE [LARGE SCALE GENOMIC DNA]</scope>
    <source>
        <strain evidence="9">STM5069sample</strain>
    </source>
</reference>
<feature type="domain" description="Glucosamine/galactosamine-6-phosphate isomerase" evidence="8">
    <location>
        <begin position="18"/>
        <end position="229"/>
    </location>
</feature>
<comment type="pathway">
    <text evidence="3 7">Carbohydrate degradation; pentose phosphate pathway; D-ribulose 5-phosphate from D-glucose 6-phosphate (oxidative stage): step 2/3.</text>
</comment>
<dbReference type="Proteomes" id="UP001153050">
    <property type="component" value="Unassembled WGS sequence"/>
</dbReference>
<dbReference type="PANTHER" id="PTHR11054:SF0">
    <property type="entry name" value="6-PHOSPHOGLUCONOLACTONASE"/>
    <property type="match status" value="1"/>
</dbReference>
<comment type="function">
    <text evidence="2 7">Hydrolysis of 6-phosphogluconolactone to 6-phosphogluconate.</text>
</comment>
<dbReference type="InterPro" id="IPR005900">
    <property type="entry name" value="6-phosphogluconolactonase_DevB"/>
</dbReference>
<evidence type="ECO:0000259" key="8">
    <source>
        <dbReference type="Pfam" id="PF01182"/>
    </source>
</evidence>
<keyword evidence="7 9" id="KW-0378">Hydrolase</keyword>
<protein>
    <recommendedName>
        <fullName evidence="6 7">6-phosphogluconolactonase</fullName>
        <shortName evidence="7">6PGL</shortName>
        <ecNumber evidence="5 7">3.1.1.31</ecNumber>
    </recommendedName>
</protein>
<evidence type="ECO:0000313" key="9">
    <source>
        <dbReference type="EMBL" id="CAH2402799.1"/>
    </source>
</evidence>
<proteinExistence type="inferred from homology"/>
<name>A0ABN8JXU6_9HYPH</name>
<dbReference type="CDD" id="cd01400">
    <property type="entry name" value="6PGL"/>
    <property type="match status" value="1"/>
</dbReference>
<dbReference type="SUPFAM" id="SSF100950">
    <property type="entry name" value="NagB/RpiA/CoA transferase-like"/>
    <property type="match status" value="1"/>
</dbReference>
<dbReference type="Gene3D" id="3.40.50.1360">
    <property type="match status" value="1"/>
</dbReference>
<comment type="catalytic activity">
    <reaction evidence="1 7">
        <text>6-phospho-D-glucono-1,5-lactone + H2O = 6-phospho-D-gluconate + H(+)</text>
        <dbReference type="Rhea" id="RHEA:12556"/>
        <dbReference type="ChEBI" id="CHEBI:15377"/>
        <dbReference type="ChEBI" id="CHEBI:15378"/>
        <dbReference type="ChEBI" id="CHEBI:57955"/>
        <dbReference type="ChEBI" id="CHEBI:58759"/>
        <dbReference type="EC" id="3.1.1.31"/>
    </reaction>
</comment>
<dbReference type="InterPro" id="IPR039104">
    <property type="entry name" value="6PGL"/>
</dbReference>
<evidence type="ECO:0000256" key="4">
    <source>
        <dbReference type="ARBA" id="ARBA00010662"/>
    </source>
</evidence>
<comment type="similarity">
    <text evidence="4 7">Belongs to the glucosamine/galactosamine-6-phosphate isomerase family. 6-phosphogluconolactonase subfamily.</text>
</comment>
<dbReference type="PANTHER" id="PTHR11054">
    <property type="entry name" value="6-PHOSPHOGLUCONOLACTONASE"/>
    <property type="match status" value="1"/>
</dbReference>
<dbReference type="RefSeq" id="WP_254019316.1">
    <property type="nucleotide sequence ID" value="NZ_CAKXZT010000131.1"/>
</dbReference>
<evidence type="ECO:0000256" key="5">
    <source>
        <dbReference type="ARBA" id="ARBA00013198"/>
    </source>
</evidence>
<evidence type="ECO:0000313" key="10">
    <source>
        <dbReference type="Proteomes" id="UP001153050"/>
    </source>
</evidence>
<dbReference type="InterPro" id="IPR006148">
    <property type="entry name" value="Glc/Gal-6P_isomerase"/>
</dbReference>
<evidence type="ECO:0000256" key="2">
    <source>
        <dbReference type="ARBA" id="ARBA00002681"/>
    </source>
</evidence>
<evidence type="ECO:0000256" key="6">
    <source>
        <dbReference type="ARBA" id="ARBA00020337"/>
    </source>
</evidence>